<protein>
    <submittedName>
        <fullName evidence="2">Uncharacterized protein</fullName>
    </submittedName>
</protein>
<feature type="compositionally biased region" description="Polar residues" evidence="1">
    <location>
        <begin position="43"/>
        <end position="52"/>
    </location>
</feature>
<dbReference type="EMBL" id="AVOT02024708">
    <property type="protein sequence ID" value="MBW0515576.1"/>
    <property type="molecule type" value="Genomic_DNA"/>
</dbReference>
<feature type="compositionally biased region" description="Polar residues" evidence="1">
    <location>
        <begin position="1"/>
        <end position="23"/>
    </location>
</feature>
<evidence type="ECO:0000256" key="1">
    <source>
        <dbReference type="SAM" id="MobiDB-lite"/>
    </source>
</evidence>
<reference evidence="2" key="1">
    <citation type="submission" date="2021-03" db="EMBL/GenBank/DDBJ databases">
        <title>Draft genome sequence of rust myrtle Austropuccinia psidii MF-1, a brazilian biotype.</title>
        <authorList>
            <person name="Quecine M.C."/>
            <person name="Pachon D.M.R."/>
            <person name="Bonatelli M.L."/>
            <person name="Correr F.H."/>
            <person name="Franceschini L.M."/>
            <person name="Leite T.F."/>
            <person name="Margarido G.R.A."/>
            <person name="Almeida C.A."/>
            <person name="Ferrarezi J.A."/>
            <person name="Labate C.A."/>
        </authorList>
    </citation>
    <scope>NUCLEOTIDE SEQUENCE</scope>
    <source>
        <strain evidence="2">MF-1</strain>
    </source>
</reference>
<feature type="compositionally biased region" description="Basic and acidic residues" evidence="1">
    <location>
        <begin position="143"/>
        <end position="166"/>
    </location>
</feature>
<evidence type="ECO:0000313" key="3">
    <source>
        <dbReference type="Proteomes" id="UP000765509"/>
    </source>
</evidence>
<sequence>MPPTRSESNYSIQQNGSGPVQQSHKSKRPECQPRAEAQMEDSIASTGSQRLESTFDTLLESQEAEITAIPVVRPESSPTGNSGDLPVSVNELVYGGKGEGVGTFSKSLNRNLELISSSKGAVGPREDGGPSAGFENHVLQRKNQKDKGLVEKPKHSVRGPKERVGPKEGQQTSGSSSSLHKKDSSSKKCQTRARNPQREIRRESKRQSPSGTNLTHRTKEFQRKKRQPWKMCSIWQEI</sequence>
<keyword evidence="3" id="KW-1185">Reference proteome</keyword>
<evidence type="ECO:0000313" key="2">
    <source>
        <dbReference type="EMBL" id="MBW0515576.1"/>
    </source>
</evidence>
<feature type="region of interest" description="Disordered" evidence="1">
    <location>
        <begin position="66"/>
        <end position="238"/>
    </location>
</feature>
<feature type="region of interest" description="Disordered" evidence="1">
    <location>
        <begin position="1"/>
        <end position="52"/>
    </location>
</feature>
<feature type="compositionally biased region" description="Basic and acidic residues" evidence="1">
    <location>
        <begin position="196"/>
        <end position="206"/>
    </location>
</feature>
<organism evidence="2 3">
    <name type="scientific">Austropuccinia psidii MF-1</name>
    <dbReference type="NCBI Taxonomy" id="1389203"/>
    <lineage>
        <taxon>Eukaryota</taxon>
        <taxon>Fungi</taxon>
        <taxon>Dikarya</taxon>
        <taxon>Basidiomycota</taxon>
        <taxon>Pucciniomycotina</taxon>
        <taxon>Pucciniomycetes</taxon>
        <taxon>Pucciniales</taxon>
        <taxon>Sphaerophragmiaceae</taxon>
        <taxon>Austropuccinia</taxon>
    </lineage>
</organism>
<name>A0A9Q3HRX4_9BASI</name>
<accession>A0A9Q3HRX4</accession>
<dbReference type="AlphaFoldDB" id="A0A9Q3HRX4"/>
<comment type="caution">
    <text evidence="2">The sequence shown here is derived from an EMBL/GenBank/DDBJ whole genome shotgun (WGS) entry which is preliminary data.</text>
</comment>
<dbReference type="Proteomes" id="UP000765509">
    <property type="component" value="Unassembled WGS sequence"/>
</dbReference>
<gene>
    <name evidence="2" type="ORF">O181_055291</name>
</gene>
<feature type="compositionally biased region" description="Polar residues" evidence="1">
    <location>
        <begin position="104"/>
        <end position="119"/>
    </location>
</feature>
<proteinExistence type="predicted"/>